<dbReference type="Pfam" id="PF08281">
    <property type="entry name" value="Sigma70_r4_2"/>
    <property type="match status" value="1"/>
</dbReference>
<evidence type="ECO:0000259" key="6">
    <source>
        <dbReference type="Pfam" id="PF08281"/>
    </source>
</evidence>
<gene>
    <name evidence="7" type="ORF">MNBD_BACTEROID03-303</name>
</gene>
<dbReference type="InterPro" id="IPR013249">
    <property type="entry name" value="RNA_pol_sigma70_r4_t2"/>
</dbReference>
<feature type="domain" description="RNA polymerase sigma factor 70 region 4 type 2" evidence="6">
    <location>
        <begin position="113"/>
        <end position="164"/>
    </location>
</feature>
<dbReference type="InterPro" id="IPR013325">
    <property type="entry name" value="RNA_pol_sigma_r2"/>
</dbReference>
<dbReference type="GO" id="GO:0006352">
    <property type="term" value="P:DNA-templated transcription initiation"/>
    <property type="evidence" value="ECO:0007669"/>
    <property type="project" value="InterPro"/>
</dbReference>
<keyword evidence="2" id="KW-0805">Transcription regulation</keyword>
<reference evidence="7" key="1">
    <citation type="submission" date="2018-06" db="EMBL/GenBank/DDBJ databases">
        <authorList>
            <person name="Zhirakovskaya E."/>
        </authorList>
    </citation>
    <scope>NUCLEOTIDE SEQUENCE</scope>
</reference>
<feature type="domain" description="RNA polymerase sigma-70 region 2" evidence="5">
    <location>
        <begin position="18"/>
        <end position="83"/>
    </location>
</feature>
<dbReference type="InterPro" id="IPR036388">
    <property type="entry name" value="WH-like_DNA-bd_sf"/>
</dbReference>
<dbReference type="SUPFAM" id="SSF88659">
    <property type="entry name" value="Sigma3 and sigma4 domains of RNA polymerase sigma factors"/>
    <property type="match status" value="1"/>
</dbReference>
<dbReference type="EMBL" id="UOEL01000085">
    <property type="protein sequence ID" value="VAW12311.1"/>
    <property type="molecule type" value="Genomic_DNA"/>
</dbReference>
<dbReference type="InterPro" id="IPR014284">
    <property type="entry name" value="RNA_pol_sigma-70_dom"/>
</dbReference>
<protein>
    <recommendedName>
        <fullName evidence="8">RNA polymerase ECF-type sigma factor</fullName>
    </recommendedName>
</protein>
<dbReference type="AlphaFoldDB" id="A0A3B0T0M4"/>
<dbReference type="NCBIfam" id="TIGR02937">
    <property type="entry name" value="sigma70-ECF"/>
    <property type="match status" value="1"/>
</dbReference>
<dbReference type="SUPFAM" id="SSF88946">
    <property type="entry name" value="Sigma2 domain of RNA polymerase sigma factors"/>
    <property type="match status" value="1"/>
</dbReference>
<evidence type="ECO:0008006" key="8">
    <source>
        <dbReference type="Google" id="ProtNLM"/>
    </source>
</evidence>
<evidence type="ECO:0000256" key="2">
    <source>
        <dbReference type="ARBA" id="ARBA00023015"/>
    </source>
</evidence>
<organism evidence="7">
    <name type="scientific">hydrothermal vent metagenome</name>
    <dbReference type="NCBI Taxonomy" id="652676"/>
    <lineage>
        <taxon>unclassified sequences</taxon>
        <taxon>metagenomes</taxon>
        <taxon>ecological metagenomes</taxon>
    </lineage>
</organism>
<dbReference type="InterPro" id="IPR039425">
    <property type="entry name" value="RNA_pol_sigma-70-like"/>
</dbReference>
<sequence>MDKELHEDICEQHIFSDIYNRYSKDLHNYLYYKYGERLSPNDKAQDAFVKLWENCKKVTLGAARSFLFKVANNMMLNEIKHQKVVLRHKKTKPKDYTYETPEFLMEKEEYLKRYQQVLAKLSEEQRVAFMLNKVEGKKHDEIAQMLGITRKVVEYRIYTAFNKLKNELDGFKLK</sequence>
<proteinExistence type="inferred from homology"/>
<dbReference type="GO" id="GO:0016987">
    <property type="term" value="F:sigma factor activity"/>
    <property type="evidence" value="ECO:0007669"/>
    <property type="project" value="UniProtKB-KW"/>
</dbReference>
<dbReference type="PANTHER" id="PTHR43133:SF46">
    <property type="entry name" value="RNA POLYMERASE SIGMA-70 FACTOR ECF SUBFAMILY"/>
    <property type="match status" value="1"/>
</dbReference>
<dbReference type="InterPro" id="IPR007627">
    <property type="entry name" value="RNA_pol_sigma70_r2"/>
</dbReference>
<keyword evidence="4" id="KW-0804">Transcription</keyword>
<evidence type="ECO:0000259" key="5">
    <source>
        <dbReference type="Pfam" id="PF04542"/>
    </source>
</evidence>
<evidence type="ECO:0000313" key="7">
    <source>
        <dbReference type="EMBL" id="VAW12311.1"/>
    </source>
</evidence>
<dbReference type="GO" id="GO:0003677">
    <property type="term" value="F:DNA binding"/>
    <property type="evidence" value="ECO:0007669"/>
    <property type="project" value="InterPro"/>
</dbReference>
<evidence type="ECO:0000256" key="4">
    <source>
        <dbReference type="ARBA" id="ARBA00023163"/>
    </source>
</evidence>
<dbReference type="Gene3D" id="1.10.10.10">
    <property type="entry name" value="Winged helix-like DNA-binding domain superfamily/Winged helix DNA-binding domain"/>
    <property type="match status" value="1"/>
</dbReference>
<dbReference type="Pfam" id="PF04542">
    <property type="entry name" value="Sigma70_r2"/>
    <property type="match status" value="1"/>
</dbReference>
<accession>A0A3B0T0M4</accession>
<evidence type="ECO:0000256" key="3">
    <source>
        <dbReference type="ARBA" id="ARBA00023082"/>
    </source>
</evidence>
<dbReference type="InterPro" id="IPR013324">
    <property type="entry name" value="RNA_pol_sigma_r3/r4-like"/>
</dbReference>
<dbReference type="CDD" id="cd06171">
    <property type="entry name" value="Sigma70_r4"/>
    <property type="match status" value="1"/>
</dbReference>
<keyword evidence="3" id="KW-0731">Sigma factor</keyword>
<evidence type="ECO:0000256" key="1">
    <source>
        <dbReference type="ARBA" id="ARBA00010641"/>
    </source>
</evidence>
<dbReference type="PANTHER" id="PTHR43133">
    <property type="entry name" value="RNA POLYMERASE ECF-TYPE SIGMA FACTO"/>
    <property type="match status" value="1"/>
</dbReference>
<name>A0A3B0T0M4_9ZZZZ</name>
<comment type="similarity">
    <text evidence="1">Belongs to the sigma-70 factor family. ECF subfamily.</text>
</comment>
<dbReference type="Gene3D" id="1.10.1740.10">
    <property type="match status" value="1"/>
</dbReference>